<feature type="transmembrane region" description="Helical" evidence="1">
    <location>
        <begin position="75"/>
        <end position="102"/>
    </location>
</feature>
<evidence type="ECO:0000313" key="2">
    <source>
        <dbReference type="EMBL" id="TCT30951.1"/>
    </source>
</evidence>
<organism evidence="2 3">
    <name type="scientific">Providencia alcalifaciens</name>
    <dbReference type="NCBI Taxonomy" id="126385"/>
    <lineage>
        <taxon>Bacteria</taxon>
        <taxon>Pseudomonadati</taxon>
        <taxon>Pseudomonadota</taxon>
        <taxon>Gammaproteobacteria</taxon>
        <taxon>Enterobacterales</taxon>
        <taxon>Morganellaceae</taxon>
        <taxon>Providencia</taxon>
    </lineage>
</organism>
<protein>
    <submittedName>
        <fullName evidence="2">Uncharacterized protein DUF2569</fullName>
    </submittedName>
</protein>
<dbReference type="EMBL" id="SMAS01000008">
    <property type="protein sequence ID" value="TCT30951.1"/>
    <property type="molecule type" value="Genomic_DNA"/>
</dbReference>
<name>A0A4R3NHR1_9GAMM</name>
<keyword evidence="1" id="KW-0472">Membrane</keyword>
<feature type="transmembrane region" description="Helical" evidence="1">
    <location>
        <begin position="146"/>
        <end position="166"/>
    </location>
</feature>
<dbReference type="AlphaFoldDB" id="A0A4R3NHR1"/>
<dbReference type="Pfam" id="PF10754">
    <property type="entry name" value="DUF2569"/>
    <property type="match status" value="1"/>
</dbReference>
<keyword evidence="1" id="KW-1133">Transmembrane helix</keyword>
<gene>
    <name evidence="2" type="ORF">EC835_108100</name>
</gene>
<comment type="caution">
    <text evidence="2">The sequence shown here is derived from an EMBL/GenBank/DDBJ whole genome shotgun (WGS) entry which is preliminary data.</text>
</comment>
<reference evidence="2 3" key="1">
    <citation type="submission" date="2019-03" db="EMBL/GenBank/DDBJ databases">
        <title>Genomic analyses of the natural microbiome of Caenorhabditis elegans.</title>
        <authorList>
            <person name="Samuel B."/>
        </authorList>
    </citation>
    <scope>NUCLEOTIDE SEQUENCE [LARGE SCALE GENOMIC DNA]</scope>
    <source>
        <strain evidence="2 3">JUb102</strain>
    </source>
</reference>
<feature type="transmembrane region" description="Helical" evidence="1">
    <location>
        <begin position="114"/>
        <end position="134"/>
    </location>
</feature>
<dbReference type="RefSeq" id="WP_132496879.1">
    <property type="nucleotide sequence ID" value="NZ_SMAS01000008.1"/>
</dbReference>
<proteinExistence type="predicted"/>
<keyword evidence="1" id="KW-0812">Transmembrane</keyword>
<dbReference type="Proteomes" id="UP000295055">
    <property type="component" value="Unassembled WGS sequence"/>
</dbReference>
<sequence>MDVNLSSNPESLPAAQIPVQSHAKPQKSLQGIGGWLILPLLGQLYMLGNLIKMMVNDIAEVQGAWSLATNPASDFYMSGFASGFYAVQLSLGVIIALMVGSFIAVVKKKSMVKWLFIITMMLYVVVIGASRIAFPVAFHLEIDYSYITSFFNGSFYCLIWVPYFLVSARVKNTFVN</sequence>
<evidence type="ECO:0000313" key="3">
    <source>
        <dbReference type="Proteomes" id="UP000295055"/>
    </source>
</evidence>
<evidence type="ECO:0000256" key="1">
    <source>
        <dbReference type="SAM" id="Phobius"/>
    </source>
</evidence>
<dbReference type="OrthoDB" id="9155572at2"/>
<dbReference type="InterPro" id="IPR019690">
    <property type="entry name" value="DUF2569"/>
</dbReference>
<accession>A0A4R3NHR1</accession>